<evidence type="ECO:0000313" key="2">
    <source>
        <dbReference type="Proteomes" id="UP000032180"/>
    </source>
</evidence>
<proteinExistence type="predicted"/>
<name>A0A0D9W4X2_9ORYZ</name>
<evidence type="ECO:0000313" key="1">
    <source>
        <dbReference type="EnsemblPlants" id="LPERR04G09300.1"/>
    </source>
</evidence>
<dbReference type="Gramene" id="LPERR04G09300.1">
    <property type="protein sequence ID" value="LPERR04G09300.1"/>
    <property type="gene ID" value="LPERR04G09300"/>
</dbReference>
<dbReference type="Proteomes" id="UP000032180">
    <property type="component" value="Chromosome 4"/>
</dbReference>
<organism evidence="1 2">
    <name type="scientific">Leersia perrieri</name>
    <dbReference type="NCBI Taxonomy" id="77586"/>
    <lineage>
        <taxon>Eukaryota</taxon>
        <taxon>Viridiplantae</taxon>
        <taxon>Streptophyta</taxon>
        <taxon>Embryophyta</taxon>
        <taxon>Tracheophyta</taxon>
        <taxon>Spermatophyta</taxon>
        <taxon>Magnoliopsida</taxon>
        <taxon>Liliopsida</taxon>
        <taxon>Poales</taxon>
        <taxon>Poaceae</taxon>
        <taxon>BOP clade</taxon>
        <taxon>Oryzoideae</taxon>
        <taxon>Oryzeae</taxon>
        <taxon>Oryzinae</taxon>
        <taxon>Leersia</taxon>
    </lineage>
</organism>
<dbReference type="AlphaFoldDB" id="A0A0D9W4X2"/>
<dbReference type="HOGENOM" id="CLU_1909697_0_0_1"/>
<protein>
    <submittedName>
        <fullName evidence="1">Uncharacterized protein</fullName>
    </submittedName>
</protein>
<accession>A0A0D9W4X2</accession>
<reference evidence="1 2" key="1">
    <citation type="submission" date="2012-08" db="EMBL/GenBank/DDBJ databases">
        <title>Oryza genome evolution.</title>
        <authorList>
            <person name="Wing R.A."/>
        </authorList>
    </citation>
    <scope>NUCLEOTIDE SEQUENCE</scope>
</reference>
<reference evidence="2" key="2">
    <citation type="submission" date="2013-12" db="EMBL/GenBank/DDBJ databases">
        <authorList>
            <person name="Yu Y."/>
            <person name="Lee S."/>
            <person name="de Baynast K."/>
            <person name="Wissotski M."/>
            <person name="Liu L."/>
            <person name="Talag J."/>
            <person name="Goicoechea J."/>
            <person name="Angelova A."/>
            <person name="Jetty R."/>
            <person name="Kudrna D."/>
            <person name="Golser W."/>
            <person name="Rivera L."/>
            <person name="Zhang J."/>
            <person name="Wing R."/>
        </authorList>
    </citation>
    <scope>NUCLEOTIDE SEQUENCE</scope>
</reference>
<reference evidence="1" key="3">
    <citation type="submission" date="2015-04" db="UniProtKB">
        <authorList>
            <consortium name="EnsemblPlants"/>
        </authorList>
    </citation>
    <scope>IDENTIFICATION</scope>
</reference>
<sequence length="133" mass="14976">MLAIPEFVQKGDRQTDNKLDHTTTFSITLLVLNSIDMPLVIDTDTAPPYSGFAVKFSANDGDFNPNGEQQSMAVNAYQQNVQKAVISEEGKRAGAKEDNHGDGDAPARLRQRHLMENEKYVVESWRLRSGWWH</sequence>
<keyword evidence="2" id="KW-1185">Reference proteome</keyword>
<dbReference type="EnsemblPlants" id="LPERR04G09300.1">
    <property type="protein sequence ID" value="LPERR04G09300.1"/>
    <property type="gene ID" value="LPERR04G09300"/>
</dbReference>